<comment type="caution">
    <text evidence="3">The sequence shown here is derived from an EMBL/GenBank/DDBJ whole genome shotgun (WGS) entry which is preliminary data.</text>
</comment>
<dbReference type="EC" id="1.4.99.-" evidence="3"/>
<dbReference type="PANTHER" id="PTHR13847:SF289">
    <property type="entry name" value="GLYCINE OXIDASE"/>
    <property type="match status" value="1"/>
</dbReference>
<reference evidence="3 4" key="1">
    <citation type="submission" date="2023-07" db="EMBL/GenBank/DDBJ databases">
        <title>Sequencing the genomes of 1000 actinobacteria strains.</title>
        <authorList>
            <person name="Klenk H.-P."/>
        </authorList>
    </citation>
    <scope>NUCLEOTIDE SEQUENCE [LARGE SCALE GENOMIC DNA]</scope>
    <source>
        <strain evidence="3 4">DSM 19426</strain>
    </source>
</reference>
<dbReference type="SUPFAM" id="SSF54373">
    <property type="entry name" value="FAD-linked reductases, C-terminal domain"/>
    <property type="match status" value="1"/>
</dbReference>
<proteinExistence type="predicted"/>
<dbReference type="Gene3D" id="3.30.9.10">
    <property type="entry name" value="D-Amino Acid Oxidase, subunit A, domain 2"/>
    <property type="match status" value="1"/>
</dbReference>
<protein>
    <submittedName>
        <fullName evidence="3">D-amino-acid dehydrogenase</fullName>
        <ecNumber evidence="3">1.4.99.-</ecNumber>
    </submittedName>
</protein>
<dbReference type="GO" id="GO:0016491">
    <property type="term" value="F:oxidoreductase activity"/>
    <property type="evidence" value="ECO:0007669"/>
    <property type="project" value="UniProtKB-KW"/>
</dbReference>
<feature type="domain" description="FAD dependent oxidoreductase" evidence="2">
    <location>
        <begin position="4"/>
        <end position="422"/>
    </location>
</feature>
<evidence type="ECO:0000256" key="1">
    <source>
        <dbReference type="ARBA" id="ARBA00023002"/>
    </source>
</evidence>
<dbReference type="EMBL" id="JAVDYG010000001">
    <property type="protein sequence ID" value="MDR7362530.1"/>
    <property type="molecule type" value="Genomic_DNA"/>
</dbReference>
<dbReference type="RefSeq" id="WP_310301838.1">
    <property type="nucleotide sequence ID" value="NZ_BAAAPS010000008.1"/>
</dbReference>
<dbReference type="PANTHER" id="PTHR13847">
    <property type="entry name" value="SARCOSINE DEHYDROGENASE-RELATED"/>
    <property type="match status" value="1"/>
</dbReference>
<name>A0ABU2BV85_9ACTN</name>
<evidence type="ECO:0000313" key="4">
    <source>
        <dbReference type="Proteomes" id="UP001183648"/>
    </source>
</evidence>
<keyword evidence="1 3" id="KW-0560">Oxidoreductase</keyword>
<organism evidence="3 4">
    <name type="scientific">Nocardioides marmoribigeumensis</name>
    <dbReference type="NCBI Taxonomy" id="433649"/>
    <lineage>
        <taxon>Bacteria</taxon>
        <taxon>Bacillati</taxon>
        <taxon>Actinomycetota</taxon>
        <taxon>Actinomycetes</taxon>
        <taxon>Propionibacteriales</taxon>
        <taxon>Nocardioidaceae</taxon>
        <taxon>Nocardioides</taxon>
    </lineage>
</organism>
<accession>A0ABU2BV85</accession>
<keyword evidence="4" id="KW-1185">Reference proteome</keyword>
<dbReference type="InterPro" id="IPR006076">
    <property type="entry name" value="FAD-dep_OxRdtase"/>
</dbReference>
<dbReference type="SUPFAM" id="SSF51905">
    <property type="entry name" value="FAD/NAD(P)-binding domain"/>
    <property type="match status" value="1"/>
</dbReference>
<gene>
    <name evidence="3" type="ORF">J2S63_002083</name>
</gene>
<sequence length="439" mass="46160">MSRHVAVVGAGMVGLSTAWHLQQHGMKVTVLDRSHVAAGSSWGNAGWLTPALTAPLPEPAVLGYGIKAVLSPASPVYVPLRPDPRLLRFLGGFTRHSTARRWGVGMRAYVPLNARALDAFDELSDATGRADGVIDGVPTGAVTFPADPFLACFRTPEERAPLVAELDHIDAAGQEVKYDVLTGDEARALAPALSGQVGAAVQLHGQRYLHPPAFLQALASAVQARGGRIVEAATVTAVEPGPDGVSVTARVDDALDTPDRTTSEVRARFDAVVLANGAWLGSLARRVGVRSVVQAGRGYSFSVSSAQVPAGPVYFPRQRVACTPLATVHGPRLRVAGMMEFRAPDAAFDHRRITAIVDSVRPLLTGVDLDDRHDEWVGSRPCTADGLPLIGATAAPGVFVAGGHGMWGMALGPVTGKLLAERIATGRNPAELVPFDPLR</sequence>
<dbReference type="Gene3D" id="3.50.50.60">
    <property type="entry name" value="FAD/NAD(P)-binding domain"/>
    <property type="match status" value="2"/>
</dbReference>
<evidence type="ECO:0000259" key="2">
    <source>
        <dbReference type="Pfam" id="PF01266"/>
    </source>
</evidence>
<dbReference type="InterPro" id="IPR036188">
    <property type="entry name" value="FAD/NAD-bd_sf"/>
</dbReference>
<dbReference type="Proteomes" id="UP001183648">
    <property type="component" value="Unassembled WGS sequence"/>
</dbReference>
<evidence type="ECO:0000313" key="3">
    <source>
        <dbReference type="EMBL" id="MDR7362530.1"/>
    </source>
</evidence>
<dbReference type="Pfam" id="PF01266">
    <property type="entry name" value="DAO"/>
    <property type="match status" value="1"/>
</dbReference>
<dbReference type="PRINTS" id="PR00419">
    <property type="entry name" value="ADXRDTASE"/>
</dbReference>